<dbReference type="STRING" id="41431.PCC8801_1715"/>
<evidence type="ECO:0000259" key="9">
    <source>
        <dbReference type="PROSITE" id="PS50109"/>
    </source>
</evidence>
<dbReference type="EC" id="2.7.13.3" evidence="3"/>
<dbReference type="GO" id="GO:0000155">
    <property type="term" value="F:phosphorelay sensor kinase activity"/>
    <property type="evidence" value="ECO:0007669"/>
    <property type="project" value="InterPro"/>
</dbReference>
<evidence type="ECO:0000256" key="4">
    <source>
        <dbReference type="ARBA" id="ARBA00022553"/>
    </source>
</evidence>
<dbReference type="AlphaFoldDB" id="B7JWR4"/>
<proteinExistence type="inferred from homology"/>
<dbReference type="PANTHER" id="PTHR43711">
    <property type="entry name" value="TWO-COMPONENT HISTIDINE KINASE"/>
    <property type="match status" value="1"/>
</dbReference>
<dbReference type="InterPro" id="IPR050736">
    <property type="entry name" value="Sensor_HK_Regulatory"/>
</dbReference>
<dbReference type="CDD" id="cd00082">
    <property type="entry name" value="HisKA"/>
    <property type="match status" value="1"/>
</dbReference>
<name>B7JWR4_RIPO1</name>
<evidence type="ECO:0000256" key="1">
    <source>
        <dbReference type="ARBA" id="ARBA00000085"/>
    </source>
</evidence>
<dbReference type="InterPro" id="IPR003661">
    <property type="entry name" value="HisK_dim/P_dom"/>
</dbReference>
<dbReference type="InterPro" id="IPR004358">
    <property type="entry name" value="Sig_transdc_His_kin-like_C"/>
</dbReference>
<evidence type="ECO:0000256" key="3">
    <source>
        <dbReference type="ARBA" id="ARBA00012438"/>
    </source>
</evidence>
<feature type="domain" description="Histidine kinase" evidence="9">
    <location>
        <begin position="32"/>
        <end position="215"/>
    </location>
</feature>
<dbReference type="Gene3D" id="1.10.287.130">
    <property type="match status" value="1"/>
</dbReference>
<keyword evidence="5 10" id="KW-0808">Transferase</keyword>
<comment type="catalytic activity">
    <reaction evidence="1">
        <text>ATP + protein L-histidine = ADP + protein N-phospho-L-histidine.</text>
        <dbReference type="EC" id="2.7.13.3"/>
    </reaction>
</comment>
<reference evidence="11" key="1">
    <citation type="journal article" date="2011" name="MBio">
        <title>Novel metabolic attributes of the genus Cyanothece, comprising a group of unicellular nitrogen-fixing Cyanobacteria.</title>
        <authorList>
            <person name="Bandyopadhyay A."/>
            <person name="Elvitigala T."/>
            <person name="Welsh E."/>
            <person name="Stockel J."/>
            <person name="Liberton M."/>
            <person name="Min H."/>
            <person name="Sherman L.A."/>
            <person name="Pakrasi H.B."/>
        </authorList>
    </citation>
    <scope>NUCLEOTIDE SEQUENCE [LARGE SCALE GENOMIC DNA]</scope>
    <source>
        <strain evidence="11">PCC 8801</strain>
    </source>
</reference>
<sequence length="220" mass="24566">MILDKLNRVIFPWVAIGDQPTQKAIQQVRNNLEIIVAESERLTSLINDVLDIAKIESGKVEWNFESVSPIIILERAIISTSSLFEDKNLRLIRDFSPDLPLIRGDQDRLIQVVINLLSNAVKFTEVGSVTCQAQQNQEYLVIAITDTGIGIPHNEQNKVFDRFQQVGNVLTNKPQGNGLGLSICRQIIEHHGGQIWVESQLGQGSTFFFTLPLAVNLPPS</sequence>
<dbReference type="InterPro" id="IPR003594">
    <property type="entry name" value="HATPase_dom"/>
</dbReference>
<evidence type="ECO:0000256" key="8">
    <source>
        <dbReference type="ARBA" id="ARBA00074306"/>
    </source>
</evidence>
<dbReference type="Proteomes" id="UP000008204">
    <property type="component" value="Chromosome"/>
</dbReference>
<keyword evidence="11" id="KW-1185">Reference proteome</keyword>
<keyword evidence="6 10" id="KW-0418">Kinase</keyword>
<evidence type="ECO:0000256" key="5">
    <source>
        <dbReference type="ARBA" id="ARBA00022679"/>
    </source>
</evidence>
<organism evidence="10 11">
    <name type="scientific">Rippkaea orientalis (strain PCC 8801 / RF-1)</name>
    <name type="common">Cyanothece sp. (strain PCC 8801)</name>
    <dbReference type="NCBI Taxonomy" id="41431"/>
    <lineage>
        <taxon>Bacteria</taxon>
        <taxon>Bacillati</taxon>
        <taxon>Cyanobacteriota</taxon>
        <taxon>Cyanophyceae</taxon>
        <taxon>Oscillatoriophycideae</taxon>
        <taxon>Chroococcales</taxon>
        <taxon>Aphanothecaceae</taxon>
        <taxon>Rippkaea</taxon>
        <taxon>Rippkaea orientalis</taxon>
    </lineage>
</organism>
<accession>B7JWR4</accession>
<evidence type="ECO:0000256" key="7">
    <source>
        <dbReference type="ARBA" id="ARBA00023012"/>
    </source>
</evidence>
<evidence type="ECO:0000256" key="2">
    <source>
        <dbReference type="ARBA" id="ARBA00006402"/>
    </source>
</evidence>
<dbReference type="CDD" id="cd16922">
    <property type="entry name" value="HATPase_EvgS-ArcB-TorS-like"/>
    <property type="match status" value="1"/>
</dbReference>
<keyword evidence="4" id="KW-0597">Phosphoprotein</keyword>
<evidence type="ECO:0000256" key="6">
    <source>
        <dbReference type="ARBA" id="ARBA00022777"/>
    </source>
</evidence>
<dbReference type="PROSITE" id="PS50109">
    <property type="entry name" value="HIS_KIN"/>
    <property type="match status" value="1"/>
</dbReference>
<evidence type="ECO:0000313" key="11">
    <source>
        <dbReference type="Proteomes" id="UP000008204"/>
    </source>
</evidence>
<protein>
    <recommendedName>
        <fullName evidence="8">Circadian input-output histidine kinase CikA</fullName>
        <ecNumber evidence="3">2.7.13.3</ecNumber>
    </recommendedName>
</protein>
<dbReference type="Gene3D" id="3.30.565.10">
    <property type="entry name" value="Histidine kinase-like ATPase, C-terminal domain"/>
    <property type="match status" value="1"/>
</dbReference>
<dbReference type="EMBL" id="CP001287">
    <property type="protein sequence ID" value="ACK65763.1"/>
    <property type="molecule type" value="Genomic_DNA"/>
</dbReference>
<dbReference type="SUPFAM" id="SSF55874">
    <property type="entry name" value="ATPase domain of HSP90 chaperone/DNA topoisomerase II/histidine kinase"/>
    <property type="match status" value="1"/>
</dbReference>
<comment type="similarity">
    <text evidence="2">In the N-terminal section; belongs to the phytochrome family.</text>
</comment>
<dbReference type="eggNOG" id="COG2205">
    <property type="taxonomic scope" value="Bacteria"/>
</dbReference>
<dbReference type="KEGG" id="cyp:PCC8801_1715"/>
<dbReference type="InterPro" id="IPR005467">
    <property type="entry name" value="His_kinase_dom"/>
</dbReference>
<dbReference type="InterPro" id="IPR036890">
    <property type="entry name" value="HATPase_C_sf"/>
</dbReference>
<dbReference type="FunFam" id="3.30.565.10:FF:000010">
    <property type="entry name" value="Sensor histidine kinase RcsC"/>
    <property type="match status" value="1"/>
</dbReference>
<dbReference type="PANTHER" id="PTHR43711:SF30">
    <property type="entry name" value="HISTIDINE KINASE"/>
    <property type="match status" value="1"/>
</dbReference>
<dbReference type="SMART" id="SM00387">
    <property type="entry name" value="HATPase_c"/>
    <property type="match status" value="1"/>
</dbReference>
<gene>
    <name evidence="10" type="ordered locus">PCC8801_1715</name>
</gene>
<dbReference type="HOGENOM" id="CLU_000445_89_3_3"/>
<dbReference type="OrthoDB" id="568844at2"/>
<dbReference type="Pfam" id="PF02518">
    <property type="entry name" value="HATPase_c"/>
    <property type="match status" value="1"/>
</dbReference>
<dbReference type="PRINTS" id="PR00344">
    <property type="entry name" value="BCTRLSENSOR"/>
</dbReference>
<evidence type="ECO:0000313" key="10">
    <source>
        <dbReference type="EMBL" id="ACK65763.1"/>
    </source>
</evidence>
<keyword evidence="7" id="KW-0902">Two-component regulatory system</keyword>